<gene>
    <name evidence="3" type="ORF">GO620_007325</name>
</gene>
<dbReference type="PANTHER" id="PTHR35369">
    <property type="entry name" value="BLR3025 PROTEIN-RELATED"/>
    <property type="match status" value="1"/>
</dbReference>
<name>A0A6I4HY04_9SPHI</name>
<dbReference type="InterPro" id="IPR043502">
    <property type="entry name" value="DNA/RNA_pol_sf"/>
</dbReference>
<dbReference type="InterPro" id="IPR050356">
    <property type="entry name" value="SulA_CellDiv_inhibitor"/>
</dbReference>
<evidence type="ECO:0000313" key="3">
    <source>
        <dbReference type="EMBL" id="QQL51251.1"/>
    </source>
</evidence>
<dbReference type="InterPro" id="IPR001126">
    <property type="entry name" value="UmuC"/>
</dbReference>
<dbReference type="KEGG" id="mgik:GO620_007325"/>
<dbReference type="CDD" id="cd03468">
    <property type="entry name" value="PolY_like"/>
    <property type="match status" value="1"/>
</dbReference>
<dbReference type="AlphaFoldDB" id="A0A6I4HY04"/>
<dbReference type="RefSeq" id="WP_157523825.1">
    <property type="nucleotide sequence ID" value="NZ_CP066775.1"/>
</dbReference>
<reference evidence="3 4" key="1">
    <citation type="submission" date="2020-12" db="EMBL/GenBank/DDBJ databases">
        <title>HMF7856_wgs.fasta genome submission.</title>
        <authorList>
            <person name="Kang H."/>
            <person name="Kim H."/>
            <person name="Joh K."/>
        </authorList>
    </citation>
    <scope>NUCLEOTIDE SEQUENCE [LARGE SCALE GENOMIC DNA]</scope>
    <source>
        <strain evidence="3 4">HMF7856</strain>
    </source>
</reference>
<dbReference type="EMBL" id="CP066775">
    <property type="protein sequence ID" value="QQL51251.1"/>
    <property type="molecule type" value="Genomic_DNA"/>
</dbReference>
<dbReference type="PANTHER" id="PTHR35369:SF2">
    <property type="entry name" value="BLR3025 PROTEIN"/>
    <property type="match status" value="1"/>
</dbReference>
<keyword evidence="1" id="KW-0227">DNA damage</keyword>
<evidence type="ECO:0000259" key="2">
    <source>
        <dbReference type="Pfam" id="PF00817"/>
    </source>
</evidence>
<feature type="domain" description="UmuC" evidence="2">
    <location>
        <begin position="9"/>
        <end position="152"/>
    </location>
</feature>
<protein>
    <submittedName>
        <fullName evidence="3">DNA polymerase Y family protein</fullName>
    </submittedName>
</protein>
<accession>A0A6I4HY04</accession>
<dbReference type="Proteomes" id="UP000429232">
    <property type="component" value="Chromosome"/>
</dbReference>
<evidence type="ECO:0000256" key="1">
    <source>
        <dbReference type="ARBA" id="ARBA00022763"/>
    </source>
</evidence>
<dbReference type="Pfam" id="PF00817">
    <property type="entry name" value="IMS"/>
    <property type="match status" value="1"/>
</dbReference>
<proteinExistence type="predicted"/>
<keyword evidence="4" id="KW-1185">Reference proteome</keyword>
<evidence type="ECO:0000313" key="4">
    <source>
        <dbReference type="Proteomes" id="UP000429232"/>
    </source>
</evidence>
<dbReference type="Gene3D" id="3.40.1170.60">
    <property type="match status" value="1"/>
</dbReference>
<dbReference type="SUPFAM" id="SSF56672">
    <property type="entry name" value="DNA/RNA polymerases"/>
    <property type="match status" value="1"/>
</dbReference>
<sequence>MAQRFVVIWFHHLLTDWLILKKPGMREVPFIFTAAEHNRIIVIAANQEAESQGIFKGIFAADAKAIVPDLQVFDHKPGRDASLLKTMAEWCIRFSPIVAVDRDNHSLIFDITGCAHLLGSEEAYMNKIANSLHFKGFRIRAAMADTIGAAWAVAHFGKNGTIVPSDEQANALLQLPANALRLQPDNLERLIKLGLKTIGSFIKMPRSVLRRRFGDDILLRIGQAIGFEEEVLQPVKVISPYEERLPCLEPICTASGIEIAIEMLLAKICRRLENEGKGLRIAILTCYRVDGNQQQVQIGTNTPSNNVAHLLKLFTLKIDSIEPALGIELFILEAPKVENINPSQEVFWGETTGLEDPQVAELLDRIAGKFGAGHIRRYLPQQHYWPERSVKSTTSIKEQPAIAWSVAKPRPTQLLPYPQRIEVAAPIPDYPPINFRYKDKVHHIRRSDGPERIEREWWMDKGEHRDYYVVEDEAGCRYWLFRLGHYSADQTHQWFIHGFFA</sequence>
<dbReference type="GO" id="GO:0006281">
    <property type="term" value="P:DNA repair"/>
    <property type="evidence" value="ECO:0007669"/>
    <property type="project" value="InterPro"/>
</dbReference>
<organism evidence="3 4">
    <name type="scientific">Mucilaginibacter ginkgonis</name>
    <dbReference type="NCBI Taxonomy" id="2682091"/>
    <lineage>
        <taxon>Bacteria</taxon>
        <taxon>Pseudomonadati</taxon>
        <taxon>Bacteroidota</taxon>
        <taxon>Sphingobacteriia</taxon>
        <taxon>Sphingobacteriales</taxon>
        <taxon>Sphingobacteriaceae</taxon>
        <taxon>Mucilaginibacter</taxon>
    </lineage>
</organism>